<name>A0A0B0DF17_9MICC</name>
<dbReference type="STRING" id="223184.AS25_02820"/>
<proteinExistence type="predicted"/>
<dbReference type="RefSeq" id="WP_035961155.1">
    <property type="nucleotide sequence ID" value="NZ_JAQDPS010000008.1"/>
</dbReference>
<protein>
    <submittedName>
        <fullName evidence="3">Signal peptide protein</fullName>
    </submittedName>
</protein>
<dbReference type="AlphaFoldDB" id="A0A0B0DF17"/>
<dbReference type="Pfam" id="PF00498">
    <property type="entry name" value="FHA"/>
    <property type="match status" value="1"/>
</dbReference>
<dbReference type="Gene3D" id="2.60.200.20">
    <property type="match status" value="1"/>
</dbReference>
<dbReference type="EMBL" id="JROM01000016">
    <property type="protein sequence ID" value="KHE74777.1"/>
    <property type="molecule type" value="Genomic_DNA"/>
</dbReference>
<keyword evidence="1" id="KW-0597">Phosphoprotein</keyword>
<dbReference type="Proteomes" id="UP000030664">
    <property type="component" value="Unassembled WGS sequence"/>
</dbReference>
<dbReference type="SUPFAM" id="SSF49879">
    <property type="entry name" value="SMAD/FHA domain"/>
    <property type="match status" value="1"/>
</dbReference>
<gene>
    <name evidence="3" type="ORF">AS25_02820</name>
</gene>
<sequence>MSNHEKSGAQAGPETTSIQIVGDVLAHAAHHKLSESEQNAVASLPPGSALLLETNGGLTGARFLLDRDEIVAGRHPACSVFLDDVTVSRRHVEFIRRNGTFEAVDQSSLNGTYVNGDRVATKVLENGDEVQIGKFRFTYYHSVQNGS</sequence>
<dbReference type="InterPro" id="IPR008984">
    <property type="entry name" value="SMAD_FHA_dom_sf"/>
</dbReference>
<evidence type="ECO:0000313" key="4">
    <source>
        <dbReference type="Proteomes" id="UP000030664"/>
    </source>
</evidence>
<evidence type="ECO:0000259" key="2">
    <source>
        <dbReference type="PROSITE" id="PS50006"/>
    </source>
</evidence>
<comment type="caution">
    <text evidence="3">The sequence shown here is derived from an EMBL/GenBank/DDBJ whole genome shotgun (WGS) entry which is preliminary data.</text>
</comment>
<dbReference type="eggNOG" id="COG1716">
    <property type="taxonomic scope" value="Bacteria"/>
</dbReference>
<dbReference type="SMART" id="SM00240">
    <property type="entry name" value="FHA"/>
    <property type="match status" value="1"/>
</dbReference>
<feature type="domain" description="FHA" evidence="2">
    <location>
        <begin position="70"/>
        <end position="119"/>
    </location>
</feature>
<reference evidence="3 4" key="1">
    <citation type="submission" date="2014-09" db="EMBL/GenBank/DDBJ databases">
        <title>High-quality draft genome sequence of Kocuria marina SO9-6, an actinobacterium isolated from a copper mine.</title>
        <authorList>
            <person name="Castro D.B."/>
            <person name="Pereira L.B."/>
            <person name="Silva M.V."/>
            <person name="Silva B.P."/>
            <person name="Zanardi B.R."/>
            <person name="Carlos C."/>
            <person name="Belgini D.R."/>
            <person name="Limache E.G."/>
            <person name="Lacerda G.V."/>
            <person name="Nery M.B."/>
            <person name="Gomes M.B."/>
            <person name="Souza S."/>
            <person name="Silva T.M."/>
            <person name="Rodrigues V.D."/>
            <person name="Paulino L.C."/>
            <person name="Vicentini R."/>
            <person name="Ferraz L.F."/>
            <person name="Ottoboni L.M."/>
        </authorList>
    </citation>
    <scope>NUCLEOTIDE SEQUENCE [LARGE SCALE GENOMIC DNA]</scope>
    <source>
        <strain evidence="3 4">SO9-6</strain>
    </source>
</reference>
<dbReference type="PROSITE" id="PS50006">
    <property type="entry name" value="FHA_DOMAIN"/>
    <property type="match status" value="1"/>
</dbReference>
<evidence type="ECO:0000313" key="3">
    <source>
        <dbReference type="EMBL" id="KHE74777.1"/>
    </source>
</evidence>
<organism evidence="3 4">
    <name type="scientific">Kocuria marina</name>
    <dbReference type="NCBI Taxonomy" id="223184"/>
    <lineage>
        <taxon>Bacteria</taxon>
        <taxon>Bacillati</taxon>
        <taxon>Actinomycetota</taxon>
        <taxon>Actinomycetes</taxon>
        <taxon>Micrococcales</taxon>
        <taxon>Micrococcaceae</taxon>
        <taxon>Kocuria</taxon>
    </lineage>
</organism>
<evidence type="ECO:0000256" key="1">
    <source>
        <dbReference type="ARBA" id="ARBA00022553"/>
    </source>
</evidence>
<dbReference type="InterPro" id="IPR000253">
    <property type="entry name" value="FHA_dom"/>
</dbReference>
<accession>A0A0B0DF17</accession>